<evidence type="ECO:0000256" key="1">
    <source>
        <dbReference type="SAM" id="MobiDB-lite"/>
    </source>
</evidence>
<sequence>MSRTHHADRRDNRRCAIFAGCVISNILPWLTHDTKVSAKFQRTALSSARYRSAILQTRKDTSETHSSNGKQLKSVQLGLG</sequence>
<dbReference type="AlphaFoldDB" id="A0A0E9TV17"/>
<reference evidence="2" key="1">
    <citation type="submission" date="2014-11" db="EMBL/GenBank/DDBJ databases">
        <authorList>
            <person name="Amaro Gonzalez C."/>
        </authorList>
    </citation>
    <scope>NUCLEOTIDE SEQUENCE</scope>
</reference>
<feature type="compositionally biased region" description="Polar residues" evidence="1">
    <location>
        <begin position="64"/>
        <end position="74"/>
    </location>
</feature>
<feature type="region of interest" description="Disordered" evidence="1">
    <location>
        <begin position="57"/>
        <end position="80"/>
    </location>
</feature>
<name>A0A0E9TV17_ANGAN</name>
<protein>
    <submittedName>
        <fullName evidence="2">Uncharacterized protein</fullName>
    </submittedName>
</protein>
<evidence type="ECO:0000313" key="2">
    <source>
        <dbReference type="EMBL" id="JAH56578.1"/>
    </source>
</evidence>
<proteinExistence type="predicted"/>
<accession>A0A0E9TV17</accession>
<organism evidence="2">
    <name type="scientific">Anguilla anguilla</name>
    <name type="common">European freshwater eel</name>
    <name type="synonym">Muraena anguilla</name>
    <dbReference type="NCBI Taxonomy" id="7936"/>
    <lineage>
        <taxon>Eukaryota</taxon>
        <taxon>Metazoa</taxon>
        <taxon>Chordata</taxon>
        <taxon>Craniata</taxon>
        <taxon>Vertebrata</taxon>
        <taxon>Euteleostomi</taxon>
        <taxon>Actinopterygii</taxon>
        <taxon>Neopterygii</taxon>
        <taxon>Teleostei</taxon>
        <taxon>Anguilliformes</taxon>
        <taxon>Anguillidae</taxon>
        <taxon>Anguilla</taxon>
    </lineage>
</organism>
<dbReference type="EMBL" id="GBXM01051999">
    <property type="protein sequence ID" value="JAH56578.1"/>
    <property type="molecule type" value="Transcribed_RNA"/>
</dbReference>
<reference evidence="2" key="2">
    <citation type="journal article" date="2015" name="Fish Shellfish Immunol.">
        <title>Early steps in the European eel (Anguilla anguilla)-Vibrio vulnificus interaction in the gills: Role of the RtxA13 toxin.</title>
        <authorList>
            <person name="Callol A."/>
            <person name="Pajuelo D."/>
            <person name="Ebbesson L."/>
            <person name="Teles M."/>
            <person name="MacKenzie S."/>
            <person name="Amaro C."/>
        </authorList>
    </citation>
    <scope>NUCLEOTIDE SEQUENCE</scope>
</reference>